<reference evidence="1" key="1">
    <citation type="submission" date="2020-02" db="EMBL/GenBank/DDBJ databases">
        <title>Genome sequencing of the panga catfish, Pangasius djambal.</title>
        <authorList>
            <person name="Wen M."/>
            <person name="Zahm M."/>
            <person name="Roques C."/>
            <person name="Cabau C."/>
            <person name="Klopp C."/>
            <person name="Donnadieu C."/>
            <person name="Jouanno E."/>
            <person name="Avarre J.-C."/>
            <person name="Campet M."/>
            <person name="Ha T."/>
            <person name="Dugue R."/>
            <person name="Lampietro C."/>
            <person name="Louis A."/>
            <person name="Herpin A."/>
            <person name="Echchiki A."/>
            <person name="Berthelot C."/>
            <person name="Parey E."/>
            <person name="Roest-Crollius H."/>
            <person name="Braasch I."/>
            <person name="Postlethwait J.H."/>
            <person name="Bobe J."/>
            <person name="Montfort J."/>
            <person name="Bouchez O."/>
            <person name="Begum T."/>
            <person name="Schartl M."/>
            <person name="Gustiano R."/>
            <person name="Guiguen Y."/>
        </authorList>
    </citation>
    <scope>NUCLEOTIDE SEQUENCE</scope>
    <source>
        <strain evidence="1">Pdj_M5554</strain>
    </source>
</reference>
<sequence>MACFGSAPFLYLEQGVCGKIKNGPNDHVFVYFTDHGAPGLLAFPDSELYVKDLMETVQYMRKNNKYKKMVFYIEACESGSMMKPLPVDIDVYATTAANPHESSYACYYDEARDTYLGDVYSVNWMEDSDVEDLSKETLSKQFKIVKSETNTSHVMQYGNKTMSSMKVIQFQGNSLGGAKPAEPMSLPPVTRRDITPSPDVYLSVLKRKLMKSNDITVARGYLMEINAHMKVRELLANTVRKVAERVVGTHLEVQQVIEEHQELTEYECYRAAVTHFKTHCFNWHDQQAAAESRDSVLQLDSAPFPPSPGGVYLTAHCGKNGGVMSSGRESVGDLIPQDVLEVFAHERQSRRGKRSRRRSTIGRAFSWLKGRRRKTLRPNKDINISLLTPGLPVPIPLPSTNTAPGVAGETSCPLQHFQENVFIEGNRPKYVQDLHMEAQEGLKLLQQDENRNGVDYQDDQSVISTVTARTDDDMSFSELRMSESESTAADTISTRSIISYQSSRSGLTRQDSTFRPLKEDKKHKKSKSKVKKAGMVKGIPRHVQKELGLDRAAWTASQFTDAQLSNGGVSISTVIPTLDSISIASVPDGAIMHLQNMNSLQAVMEDKTQLPLQEGQQDDLSLLQHLFPQSFDPQRPNSLAVPWMTTSGTSSSNPVMYVSPEATYMSKIIPNAILPPSVDVVELSRNRSRSSVRMVSKSSLASASPAPSRASSRASSRLSSRAPSLMSSQISSRASTHRTATLSECSGWSRSGSSETLVSDSSTISSSSTPRVASRTSQVEDNSRPPMVRYNSGAQNTPVEPVQLNGNNQQEEAWKKSGSTGPFNRSLSVMKKSKKPPPPPSRSYSLHSRMYARTIAEHKSLENGSQKVESPYSAYTSQNGGTAVPSKENLTSQRAVLAELQLKKGFPMHTGNIPYSHTNGRSHQNNLKHFLPSIKSLTANGVVASPAVTTLMALLDVPDPPKVLAPPPPPPETWAHNQRTFELLCGPGPINLERWAQKRGLKFEVPIQMAQGKIPATSQATNVMKDSIVAPKIQTQKAVASDTQYRTTPTQTSVDVQPRYGNTLPLPGLAHVRPSPSPSPPPEHIPPLPPTDQVKPLKEDASAQFQGPFDEIICPPPHPLFPPPPPPTKVPPPHPPGGQEETDYPTPPMPPSLRFLFKVPPVLQDAQPSTLEEAASSPAQKIPPPPQMIPPVPSMIPHPPPAMPPPPPAIPPPTTSRTPPPPAIPPPPPLIPPSPKAVPALPKQTPPDVSSKQAQVTSTPFNVPTPPPLPIDFKKEVKAITAEKQEKQPPLPTTHTVATTEESPTPMVTPSLLQKVRLRSIKPNVSQAETPGGLQKAKHQTNQEAPQKPKRRSLILNTPDPASHSATDQKNDSLPATTVQENQGTTPPSDTQTKAEPKVLSGSAEQVSPDVKLEPNSQVSVTDQKTQQASSEPIKEAVSADSVPQIPNKVEPEPKITVQEIRNEPSTTLTPAGPKDQLIANDVKEIQNESSTALVQPEQEVKIPKPQTLIPTSPKINPAQKVPPVSIPSSSMSLQDAIRLKTAAMSSTDNQAKRLSLLHSPPLSAGAISPTSTANFIFSKSTKKVVIEKSPSSPESKSDLRKTLVYELKSVSQTSKPAADPQNTKAKVPPPVAKKPSAKSENITHNSSESNADTEHVQTAGQ</sequence>
<evidence type="ECO:0000313" key="2">
    <source>
        <dbReference type="Proteomes" id="UP000830395"/>
    </source>
</evidence>
<protein>
    <submittedName>
        <fullName evidence="1">Uncharacterized protein</fullName>
    </submittedName>
</protein>
<comment type="caution">
    <text evidence="1">The sequence shown here is derived from an EMBL/GenBank/DDBJ whole genome shotgun (WGS) entry which is preliminary data.</text>
</comment>
<keyword evidence="2" id="KW-1185">Reference proteome</keyword>
<dbReference type="Proteomes" id="UP000830395">
    <property type="component" value="Chromosome 3"/>
</dbReference>
<name>A0ACC5Y633_9TELE</name>
<accession>A0ACC5Y633</accession>
<evidence type="ECO:0000313" key="1">
    <source>
        <dbReference type="EMBL" id="MCJ8731085.1"/>
    </source>
</evidence>
<dbReference type="EMBL" id="CM040977">
    <property type="protein sequence ID" value="MCJ8731085.1"/>
    <property type="molecule type" value="Genomic_DNA"/>
</dbReference>
<proteinExistence type="predicted"/>
<organism evidence="1 2">
    <name type="scientific">Pangasius djambal</name>
    <dbReference type="NCBI Taxonomy" id="1691987"/>
    <lineage>
        <taxon>Eukaryota</taxon>
        <taxon>Metazoa</taxon>
        <taxon>Chordata</taxon>
        <taxon>Craniata</taxon>
        <taxon>Vertebrata</taxon>
        <taxon>Euteleostomi</taxon>
        <taxon>Actinopterygii</taxon>
        <taxon>Neopterygii</taxon>
        <taxon>Teleostei</taxon>
        <taxon>Ostariophysi</taxon>
        <taxon>Siluriformes</taxon>
        <taxon>Pangasiidae</taxon>
        <taxon>Pangasius</taxon>
    </lineage>
</organism>
<gene>
    <name evidence="1" type="ORF">PDJAM_G00191890</name>
</gene>